<sequence>MDVDGDGRGDLTTFRTISRDQETARYRLTVRTSRGKTSSLSFALPDYLDQPASDFWVGATGIDGVRGNEIVLDLIGGVGDATDIRTYAWRNGKLVLVPAAGSSSRFPNWPLMWVDFGRATGFTFSMGKSGIRYVTKHDLKASRSGRTFTGTNTLYRWSGNGWRKLKTTKVSVNRKVASSYTDLNGLTWR</sequence>
<evidence type="ECO:0000313" key="2">
    <source>
        <dbReference type="Proteomes" id="UP001157126"/>
    </source>
</evidence>
<dbReference type="EMBL" id="BSUO01000001">
    <property type="protein sequence ID" value="GMA40262.1"/>
    <property type="molecule type" value="Genomic_DNA"/>
</dbReference>
<protein>
    <recommendedName>
        <fullName evidence="3">VCBS repeat protein</fullName>
    </recommendedName>
</protein>
<evidence type="ECO:0008006" key="3">
    <source>
        <dbReference type="Google" id="ProtNLM"/>
    </source>
</evidence>
<proteinExistence type="predicted"/>
<comment type="caution">
    <text evidence="1">The sequence shown here is derived from an EMBL/GenBank/DDBJ whole genome shotgun (WGS) entry which is preliminary data.</text>
</comment>
<organism evidence="1 2">
    <name type="scientific">Mobilicoccus caccae</name>
    <dbReference type="NCBI Taxonomy" id="1859295"/>
    <lineage>
        <taxon>Bacteria</taxon>
        <taxon>Bacillati</taxon>
        <taxon>Actinomycetota</taxon>
        <taxon>Actinomycetes</taxon>
        <taxon>Micrococcales</taxon>
        <taxon>Dermatophilaceae</taxon>
        <taxon>Mobilicoccus</taxon>
    </lineage>
</organism>
<evidence type="ECO:0000313" key="1">
    <source>
        <dbReference type="EMBL" id="GMA40262.1"/>
    </source>
</evidence>
<gene>
    <name evidence="1" type="ORF">GCM10025883_23070</name>
</gene>
<reference evidence="2" key="1">
    <citation type="journal article" date="2019" name="Int. J. Syst. Evol. Microbiol.">
        <title>The Global Catalogue of Microorganisms (GCM) 10K type strain sequencing project: providing services to taxonomists for standard genome sequencing and annotation.</title>
        <authorList>
            <consortium name="The Broad Institute Genomics Platform"/>
            <consortium name="The Broad Institute Genome Sequencing Center for Infectious Disease"/>
            <person name="Wu L."/>
            <person name="Ma J."/>
        </authorList>
    </citation>
    <scope>NUCLEOTIDE SEQUENCE [LARGE SCALE GENOMIC DNA]</scope>
    <source>
        <strain evidence="2">NBRC 113072</strain>
    </source>
</reference>
<name>A0ABQ6ISY7_9MICO</name>
<dbReference type="Proteomes" id="UP001157126">
    <property type="component" value="Unassembled WGS sequence"/>
</dbReference>
<accession>A0ABQ6ISY7</accession>
<keyword evidence="2" id="KW-1185">Reference proteome</keyword>